<evidence type="ECO:0000313" key="1">
    <source>
        <dbReference type="EMBL" id="SVE55045.1"/>
    </source>
</evidence>
<organism evidence="1">
    <name type="scientific">marine metagenome</name>
    <dbReference type="NCBI Taxonomy" id="408172"/>
    <lineage>
        <taxon>unclassified sequences</taxon>
        <taxon>metagenomes</taxon>
        <taxon>ecological metagenomes</taxon>
    </lineage>
</organism>
<name>A0A383EFD9_9ZZZZ</name>
<accession>A0A383EFD9</accession>
<sequence>MKMKFALSVGLCILAASMLHALEFYDVSQPDIAKIKLNISSISDSSKNSVLIKKMQRQLTHSLLFENASAGDAEYLLEI</sequence>
<protein>
    <submittedName>
        <fullName evidence="1">Uncharacterized protein</fullName>
    </submittedName>
</protein>
<feature type="non-terminal residue" evidence="1">
    <location>
        <position position="79"/>
    </location>
</feature>
<reference evidence="1" key="1">
    <citation type="submission" date="2018-05" db="EMBL/GenBank/DDBJ databases">
        <authorList>
            <person name="Lanie J.A."/>
            <person name="Ng W.-L."/>
            <person name="Kazmierczak K.M."/>
            <person name="Andrzejewski T.M."/>
            <person name="Davidsen T.M."/>
            <person name="Wayne K.J."/>
            <person name="Tettelin H."/>
            <person name="Glass J.I."/>
            <person name="Rusch D."/>
            <person name="Podicherti R."/>
            <person name="Tsui H.-C.T."/>
            <person name="Winkler M.E."/>
        </authorList>
    </citation>
    <scope>NUCLEOTIDE SEQUENCE</scope>
</reference>
<proteinExistence type="predicted"/>
<gene>
    <name evidence="1" type="ORF">METZ01_LOCUS507899</name>
</gene>
<dbReference type="EMBL" id="UINC01225124">
    <property type="protein sequence ID" value="SVE55045.1"/>
    <property type="molecule type" value="Genomic_DNA"/>
</dbReference>
<dbReference type="AlphaFoldDB" id="A0A383EFD9"/>